<keyword evidence="5" id="KW-0472">Membrane</keyword>
<dbReference type="InterPro" id="IPR013083">
    <property type="entry name" value="Znf_RING/FYVE/PHD"/>
</dbReference>
<dbReference type="InterPro" id="IPR001841">
    <property type="entry name" value="Znf_RING"/>
</dbReference>
<dbReference type="PANTHER" id="PTHR23327">
    <property type="entry name" value="RING FINGER PROTEIN 127"/>
    <property type="match status" value="1"/>
</dbReference>
<dbReference type="Pfam" id="PF13923">
    <property type="entry name" value="zf-C3HC4_2"/>
    <property type="match status" value="1"/>
</dbReference>
<dbReference type="Proteomes" id="UP001230268">
    <property type="component" value="Unassembled WGS sequence"/>
</dbReference>
<reference evidence="7" key="1">
    <citation type="submission" date="2023-08" db="EMBL/GenBank/DDBJ databases">
        <title>Draft sequence of the Babesia gibsoni genome.</title>
        <authorList>
            <person name="Yamagishi J.Y."/>
            <person name="Xuan X.X."/>
        </authorList>
    </citation>
    <scope>NUCLEOTIDE SEQUENCE</scope>
    <source>
        <strain evidence="7">Azabu</strain>
    </source>
</reference>
<dbReference type="EMBL" id="JAVEPI010000003">
    <property type="protein sequence ID" value="KAK1442506.1"/>
    <property type="molecule type" value="Genomic_DNA"/>
</dbReference>
<accession>A0AAD8LNV2</accession>
<feature type="domain" description="RING-type" evidence="6">
    <location>
        <begin position="9"/>
        <end position="47"/>
    </location>
</feature>
<protein>
    <recommendedName>
        <fullName evidence="6">RING-type domain-containing protein</fullName>
    </recommendedName>
</protein>
<dbReference type="SUPFAM" id="SSF57850">
    <property type="entry name" value="RING/U-box"/>
    <property type="match status" value="1"/>
</dbReference>
<keyword evidence="3" id="KW-0862">Zinc</keyword>
<dbReference type="AlphaFoldDB" id="A0AAD8LNV2"/>
<evidence type="ECO:0000256" key="2">
    <source>
        <dbReference type="ARBA" id="ARBA00022771"/>
    </source>
</evidence>
<dbReference type="PROSITE" id="PS00518">
    <property type="entry name" value="ZF_RING_1"/>
    <property type="match status" value="1"/>
</dbReference>
<organism evidence="7 8">
    <name type="scientific">Babesia gibsoni</name>
    <dbReference type="NCBI Taxonomy" id="33632"/>
    <lineage>
        <taxon>Eukaryota</taxon>
        <taxon>Sar</taxon>
        <taxon>Alveolata</taxon>
        <taxon>Apicomplexa</taxon>
        <taxon>Aconoidasida</taxon>
        <taxon>Piroplasmida</taxon>
        <taxon>Babesiidae</taxon>
        <taxon>Babesia</taxon>
    </lineage>
</organism>
<gene>
    <name evidence="7" type="ORF">BgAZ_300240</name>
</gene>
<keyword evidence="2 4" id="KW-0863">Zinc-finger</keyword>
<keyword evidence="5" id="KW-1133">Transmembrane helix</keyword>
<evidence type="ECO:0000313" key="7">
    <source>
        <dbReference type="EMBL" id="KAK1442506.1"/>
    </source>
</evidence>
<evidence type="ECO:0000256" key="5">
    <source>
        <dbReference type="SAM" id="Phobius"/>
    </source>
</evidence>
<dbReference type="PROSITE" id="PS50089">
    <property type="entry name" value="ZF_RING_2"/>
    <property type="match status" value="1"/>
</dbReference>
<dbReference type="GO" id="GO:0008270">
    <property type="term" value="F:zinc ion binding"/>
    <property type="evidence" value="ECO:0007669"/>
    <property type="project" value="UniProtKB-KW"/>
</dbReference>
<evidence type="ECO:0000256" key="1">
    <source>
        <dbReference type="ARBA" id="ARBA00022723"/>
    </source>
</evidence>
<dbReference type="SMART" id="SM00184">
    <property type="entry name" value="RING"/>
    <property type="match status" value="1"/>
</dbReference>
<name>A0AAD8LNV2_BABGI</name>
<evidence type="ECO:0000259" key="6">
    <source>
        <dbReference type="PROSITE" id="PS50089"/>
    </source>
</evidence>
<proteinExistence type="predicted"/>
<feature type="transmembrane region" description="Helical" evidence="5">
    <location>
        <begin position="371"/>
        <end position="388"/>
    </location>
</feature>
<comment type="caution">
    <text evidence="7">The sequence shown here is derived from an EMBL/GenBank/DDBJ whole genome shotgun (WGS) entry which is preliminary data.</text>
</comment>
<keyword evidence="5" id="KW-0812">Transmembrane</keyword>
<evidence type="ECO:0000256" key="4">
    <source>
        <dbReference type="PROSITE-ProRule" id="PRU00175"/>
    </source>
</evidence>
<dbReference type="InterPro" id="IPR017907">
    <property type="entry name" value="Znf_RING_CS"/>
</dbReference>
<keyword evidence="8" id="KW-1185">Reference proteome</keyword>
<dbReference type="Gene3D" id="3.30.40.10">
    <property type="entry name" value="Zinc/RING finger domain, C3HC4 (zinc finger)"/>
    <property type="match status" value="1"/>
</dbReference>
<evidence type="ECO:0000256" key="3">
    <source>
        <dbReference type="ARBA" id="ARBA00022833"/>
    </source>
</evidence>
<dbReference type="CDD" id="cd16514">
    <property type="entry name" value="RING-HC_LONFs_rpt2"/>
    <property type="match status" value="1"/>
</dbReference>
<keyword evidence="1" id="KW-0479">Metal-binding</keyword>
<evidence type="ECO:0000313" key="8">
    <source>
        <dbReference type="Proteomes" id="UP001230268"/>
    </source>
</evidence>
<sequence length="415" mass="48207">MTESKDFECPICFKLLYKPVTTTCGHNFCKLCVEEVTKHNTVCPLCRAPMTQEYGTNLLLTTAISQLFVDEMREREAEERGAIKTDETSYRERCNSNGREFLPIYYHRGRDRPYFCGEEYNILVKTTDMSRMMRLARSNDGRLIRICRRSQYKIGTILQIVNDISQYVVDDSKLPYFVNTIVQERVELIDSEVTTQYGWHSSKFKVIHDQYLFPQSEGKNEGEVLEKLQQAILVKSISGEPLVREYNEATNVAKKKLTDMDRYQLCISLMKICNIIAKRQLNLCSPDGKRLFASRFNALPSFHDLPSSRELENGSMFYSRLILASDKQKWQWYIMQDPVKRLLEVTKLYANAGDACVLQLEDSFSLGIGPFWFSFLILLIVVLVPVFMRRGQIDLNFPAIRDFYNSTLRLSFTNL</sequence>